<evidence type="ECO:0000256" key="2">
    <source>
        <dbReference type="ARBA" id="ARBA00022448"/>
    </source>
</evidence>
<feature type="transmembrane region" description="Helical" evidence="9">
    <location>
        <begin position="108"/>
        <end position="124"/>
    </location>
</feature>
<dbReference type="AlphaFoldDB" id="A0A0H3FV94"/>
<evidence type="ECO:0000256" key="1">
    <source>
        <dbReference type="ARBA" id="ARBA00004429"/>
    </source>
</evidence>
<dbReference type="PANTHER" id="PTHR46997:SF2">
    <property type="entry name" value="TYROSINE-SPECIFIC TRANSPORT SYSTEM"/>
    <property type="match status" value="1"/>
</dbReference>
<evidence type="ECO:0000256" key="5">
    <source>
        <dbReference type="ARBA" id="ARBA00022692"/>
    </source>
</evidence>
<sequence length="386" mass="41701">MVATIIGGGMFALPVAFVHVWFIKGLLILSVTGILMLITGLILVDITMRFPSGASFHTFTHTLLGPVASVFIGVAFCFVLYLLTYAYISGAASILWDLLPPDIAGRSWLPIILLSLTTSLILWAGGRLPGILLSGLIAAKFTLFLLLFAGAAGGVKVLRLFDFPGSPPLQYYLPIVPVCVIAFGFHGSVPSLTRMYRGDNHRAVLRSLYYGFAISLTVYAFWLTLTMGALTPQAIRNVSDEGGNIGAFITALNIHRTTSATSLILVAFGCIAVLASLMSASIGLSDYLEDTLNKINCQCSRPLAIFLTYFPPALACIIAPQGFLSALSYAGISLVLWSIILPPYLLIKARRSTLPLVYNFPGNNFLLKIIIVIGVIVWLLIIYSFL</sequence>
<gene>
    <name evidence="10" type="ordered locus">EAE_09060</name>
</gene>
<evidence type="ECO:0000256" key="8">
    <source>
        <dbReference type="ARBA" id="ARBA00023136"/>
    </source>
</evidence>
<feature type="transmembrane region" description="Helical" evidence="9">
    <location>
        <begin position="171"/>
        <end position="189"/>
    </location>
</feature>
<dbReference type="eggNOG" id="COG0814">
    <property type="taxonomic scope" value="Bacteria"/>
</dbReference>
<dbReference type="Gene3D" id="1.20.1740.10">
    <property type="entry name" value="Amino acid/polyamine transporter I"/>
    <property type="match status" value="1"/>
</dbReference>
<feature type="transmembrane region" description="Helical" evidence="9">
    <location>
        <begin position="303"/>
        <end position="320"/>
    </location>
</feature>
<feature type="transmembrane region" description="Helical" evidence="9">
    <location>
        <begin position="20"/>
        <end position="43"/>
    </location>
</feature>
<organism evidence="10 11">
    <name type="scientific">Klebsiella aerogenes (strain ATCC 13048 / DSM 30053 / CCUG 1429 / JCM 1235 / KCTC 2190 / NBRC 13534 / NCIMB 10102 / NCTC 10006 / CDC 819-56)</name>
    <name type="common">Enterobacter aerogenes</name>
    <dbReference type="NCBI Taxonomy" id="1028307"/>
    <lineage>
        <taxon>Bacteria</taxon>
        <taxon>Pseudomonadati</taxon>
        <taxon>Pseudomonadota</taxon>
        <taxon>Gammaproteobacteria</taxon>
        <taxon>Enterobacterales</taxon>
        <taxon>Enterobacteriaceae</taxon>
        <taxon>Klebsiella/Raoultella group</taxon>
        <taxon>Klebsiella</taxon>
    </lineage>
</organism>
<keyword evidence="11" id="KW-1185">Reference proteome</keyword>
<dbReference type="KEGG" id="eae:EAE_09060"/>
<dbReference type="Proteomes" id="UP000008881">
    <property type="component" value="Chromosome"/>
</dbReference>
<feature type="transmembrane region" description="Helical" evidence="9">
    <location>
        <begin position="131"/>
        <end position="151"/>
    </location>
</feature>
<feature type="transmembrane region" description="Helical" evidence="9">
    <location>
        <begin position="209"/>
        <end position="230"/>
    </location>
</feature>
<evidence type="ECO:0000256" key="4">
    <source>
        <dbReference type="ARBA" id="ARBA00022519"/>
    </source>
</evidence>
<evidence type="ECO:0000313" key="10">
    <source>
        <dbReference type="EMBL" id="AEG96734.1"/>
    </source>
</evidence>
<keyword evidence="8 9" id="KW-0472">Membrane</keyword>
<keyword evidence="7 9" id="KW-1133">Transmembrane helix</keyword>
<dbReference type="PATRIC" id="fig|1028307.3.peg.1801"/>
<feature type="transmembrane region" description="Helical" evidence="9">
    <location>
        <begin position="262"/>
        <end position="282"/>
    </location>
</feature>
<dbReference type="GO" id="GO:0003333">
    <property type="term" value="P:amino acid transmembrane transport"/>
    <property type="evidence" value="ECO:0007669"/>
    <property type="project" value="InterPro"/>
</dbReference>
<dbReference type="PRINTS" id="PR00166">
    <property type="entry name" value="AROAAPRMEASE"/>
</dbReference>
<proteinExistence type="predicted"/>
<keyword evidence="3" id="KW-1003">Cell membrane</keyword>
<name>A0A0H3FV94_KLEAK</name>
<dbReference type="GO" id="GO:0005886">
    <property type="term" value="C:plasma membrane"/>
    <property type="evidence" value="ECO:0007669"/>
    <property type="project" value="UniProtKB-SubCell"/>
</dbReference>
<evidence type="ECO:0000313" key="11">
    <source>
        <dbReference type="Proteomes" id="UP000008881"/>
    </source>
</evidence>
<dbReference type="GO" id="GO:0015173">
    <property type="term" value="F:aromatic amino acid transmembrane transporter activity"/>
    <property type="evidence" value="ECO:0007669"/>
    <property type="project" value="InterPro"/>
</dbReference>
<keyword evidence="2" id="KW-0813">Transport</keyword>
<feature type="transmembrane region" description="Helical" evidence="9">
    <location>
        <begin position="365"/>
        <end position="385"/>
    </location>
</feature>
<protein>
    <submittedName>
        <fullName evidence="10">Tyrosine permease</fullName>
    </submittedName>
</protein>
<keyword evidence="5 9" id="KW-0812">Transmembrane</keyword>
<dbReference type="OrthoDB" id="18749at2"/>
<feature type="transmembrane region" description="Helical" evidence="9">
    <location>
        <begin position="326"/>
        <end position="345"/>
    </location>
</feature>
<keyword evidence="6" id="KW-0029">Amino-acid transport</keyword>
<keyword evidence="4" id="KW-0997">Cell inner membrane</keyword>
<dbReference type="InterPro" id="IPR013059">
    <property type="entry name" value="Trp_tyr_transpt"/>
</dbReference>
<reference evidence="10 11" key="1">
    <citation type="journal article" date="2012" name="J. Bacteriol.">
        <title>Complete genome sequence of Enterobacter aerogenes KCTC 2190.</title>
        <authorList>
            <person name="Shin S.H."/>
            <person name="Kim S."/>
            <person name="Kim J.Y."/>
            <person name="Lee S."/>
            <person name="Um Y."/>
            <person name="Oh M.K."/>
            <person name="Kim Y.R."/>
            <person name="Lee J."/>
            <person name="Yang K.S."/>
        </authorList>
    </citation>
    <scope>NUCLEOTIDE SEQUENCE [LARGE SCALE GENOMIC DNA]</scope>
    <source>
        <strain evidence="10 11">KCTC 2190</strain>
    </source>
</reference>
<dbReference type="InterPro" id="IPR018227">
    <property type="entry name" value="Amino_acid_transport_2"/>
</dbReference>
<comment type="subcellular location">
    <subcellularLocation>
        <location evidence="1">Cell inner membrane</location>
        <topology evidence="1">Multi-pass membrane protein</topology>
    </subcellularLocation>
</comment>
<evidence type="ECO:0000256" key="7">
    <source>
        <dbReference type="ARBA" id="ARBA00022989"/>
    </source>
</evidence>
<feature type="transmembrane region" description="Helical" evidence="9">
    <location>
        <begin position="63"/>
        <end position="88"/>
    </location>
</feature>
<dbReference type="HOGENOM" id="CLU_038102_2_1_6"/>
<evidence type="ECO:0000256" key="6">
    <source>
        <dbReference type="ARBA" id="ARBA00022970"/>
    </source>
</evidence>
<dbReference type="EMBL" id="CP002824">
    <property type="protein sequence ID" value="AEG96734.1"/>
    <property type="molecule type" value="Genomic_DNA"/>
</dbReference>
<evidence type="ECO:0000256" key="9">
    <source>
        <dbReference type="SAM" id="Phobius"/>
    </source>
</evidence>
<evidence type="ECO:0000256" key="3">
    <source>
        <dbReference type="ARBA" id="ARBA00022475"/>
    </source>
</evidence>
<dbReference type="PANTHER" id="PTHR46997">
    <property type="entry name" value="LOW AFFINITY TRYPTOPHAN PERMEASE-RELATED"/>
    <property type="match status" value="1"/>
</dbReference>
<accession>A0A0H3FV94</accession>
<dbReference type="Pfam" id="PF03222">
    <property type="entry name" value="Trp_Tyr_perm"/>
    <property type="match status" value="1"/>
</dbReference>